<feature type="region of interest" description="Disordered" evidence="3">
    <location>
        <begin position="448"/>
        <end position="476"/>
    </location>
</feature>
<evidence type="ECO:0000313" key="8">
    <source>
        <dbReference type="Proteomes" id="UP000256601"/>
    </source>
</evidence>
<dbReference type="InterPro" id="IPR036869">
    <property type="entry name" value="J_dom_sf"/>
</dbReference>
<dbReference type="InterPro" id="IPR001623">
    <property type="entry name" value="DnaJ_domain"/>
</dbReference>
<dbReference type="EMBL" id="KZ858958">
    <property type="protein sequence ID" value="RDW27890.1"/>
    <property type="molecule type" value="Genomic_DNA"/>
</dbReference>
<dbReference type="InterPro" id="IPR018253">
    <property type="entry name" value="DnaJ_domain_CS"/>
</dbReference>
<dbReference type="Proteomes" id="UP000256601">
    <property type="component" value="Unassembled WGS sequence"/>
</dbReference>
<dbReference type="GO" id="GO:0005829">
    <property type="term" value="C:cytosol"/>
    <property type="evidence" value="ECO:0007669"/>
    <property type="project" value="UniProtKB-ARBA"/>
</dbReference>
<dbReference type="Pfam" id="PF14308">
    <property type="entry name" value="DnaJ-X"/>
    <property type="match status" value="1"/>
</dbReference>
<keyword evidence="1" id="KW-0143">Chaperone</keyword>
<dbReference type="KEGG" id="yli:2907956"/>
<dbReference type="SMART" id="SM00271">
    <property type="entry name" value="DnaJ"/>
    <property type="match status" value="1"/>
</dbReference>
<dbReference type="Proteomes" id="UP000182444">
    <property type="component" value="Chromosome 1F"/>
</dbReference>
<dbReference type="PROSITE" id="PS00636">
    <property type="entry name" value="DNAJ_1"/>
    <property type="match status" value="1"/>
</dbReference>
<dbReference type="OrthoDB" id="552049at2759"/>
<dbReference type="PANTHER" id="PTHR45006">
    <property type="entry name" value="DNAJ-LIKE PROTEIN 1"/>
    <property type="match status" value="1"/>
</dbReference>
<dbReference type="RefSeq" id="XP_505317.1">
    <property type="nucleotide sequence ID" value="XM_505317.1"/>
</dbReference>
<dbReference type="EMBL" id="CP017558">
    <property type="protein sequence ID" value="AOW07036.1"/>
    <property type="molecule type" value="Genomic_DNA"/>
</dbReference>
<feature type="compositionally biased region" description="Basic and acidic residues" evidence="3">
    <location>
        <begin position="203"/>
        <end position="214"/>
    </location>
</feature>
<evidence type="ECO:0000313" key="7">
    <source>
        <dbReference type="Proteomes" id="UP000182444"/>
    </source>
</evidence>
<reference evidence="5 7" key="1">
    <citation type="journal article" date="2016" name="PLoS ONE">
        <title>Sequence Assembly of Yarrowia lipolytica Strain W29/CLIB89 Shows Transposable Element Diversity.</title>
        <authorList>
            <person name="Magnan C."/>
            <person name="Yu J."/>
            <person name="Chang I."/>
            <person name="Jahn E."/>
            <person name="Kanomata Y."/>
            <person name="Wu J."/>
            <person name="Zeller M."/>
            <person name="Oakes M."/>
            <person name="Baldi P."/>
            <person name="Sandmeyer S."/>
        </authorList>
    </citation>
    <scope>NUCLEOTIDE SEQUENCE [LARGE SCALE GENOMIC DNA]</scope>
    <source>
        <strain evidence="5">CLIB89</strain>
        <strain evidence="7">CLIB89(W29)</strain>
    </source>
</reference>
<dbReference type="PROSITE" id="PS50076">
    <property type="entry name" value="DNAJ_2"/>
    <property type="match status" value="1"/>
</dbReference>
<dbReference type="Gene3D" id="1.10.287.110">
    <property type="entry name" value="DnaJ domain"/>
    <property type="match status" value="1"/>
</dbReference>
<accession>A0A1D8NN27</accession>
<evidence type="ECO:0000259" key="4">
    <source>
        <dbReference type="PROSITE" id="PS50076"/>
    </source>
</evidence>
<dbReference type="AlphaFoldDB" id="A0A1D8NN27"/>
<dbReference type="VEuPathDB" id="FungiDB:YALI1_F15990g"/>
<feature type="compositionally biased region" description="Gly residues" evidence="3">
    <location>
        <begin position="128"/>
        <end position="147"/>
    </location>
</feature>
<dbReference type="PRINTS" id="PR00625">
    <property type="entry name" value="JDOMAIN"/>
</dbReference>
<dbReference type="GeneID" id="2907956"/>
<name>A0A1D8NN27_YARLL</name>
<sequence length="476" mass="52179">MKVADTAYYDLLEVQVDASDAEIKKAYRKMAIRHHPDKNPDDPTANERFQAIGEAYQVLSDKDLRQQYNEHGKDYAVPAEGFADPAEFFTMIFGGQLFNDWIGELSLLKDIQKSMEMQEEAETEEGAEGAGAGAGAGAGGAAAGGAAAGASASPGGVNHSTASLTEHAHEDKTGPVHPPGSAAEALAREKELRKKRRAQTEAARAKRLEFEKERQEARKERIKMLEKKLIERMSVWTETDKTDDLTRSFQEKIRLEANELKMESFGVELVHAIGQVYLTKGSMYLKSQKLFGFIPGFFGKLREKGTSAKETWNTISAAIEVQGTAKEMAAAEEAGGDDWTDETKAAMERLLIGKTLAVAWSGAKGEVLDVLREVCENILYDKKVPQAKRQERAQALVLMGSILKQTERSKAEQEEVKVFEELMAEAQVKKAKKRERKHGIHIPIIGHRREGSGVSQTAGATPGSPGVHVTPEKATA</sequence>
<feature type="region of interest" description="Disordered" evidence="3">
    <location>
        <begin position="116"/>
        <end position="214"/>
    </location>
</feature>
<dbReference type="GO" id="GO:0016558">
    <property type="term" value="P:protein import into peroxisome matrix"/>
    <property type="evidence" value="ECO:0007669"/>
    <property type="project" value="TreeGrafter"/>
</dbReference>
<dbReference type="FunFam" id="1.10.287.110:FF:000028">
    <property type="entry name" value="DnaJ domain protein"/>
    <property type="match status" value="1"/>
</dbReference>
<gene>
    <name evidence="6" type="ORF">B0I71DRAFT_128456</name>
    <name evidence="5" type="ORF">YALI1_F15990g</name>
</gene>
<keyword evidence="2" id="KW-0175">Coiled coil</keyword>
<feature type="coiled-coil region" evidence="2">
    <location>
        <begin position="409"/>
        <end position="436"/>
    </location>
</feature>
<evidence type="ECO:0000256" key="1">
    <source>
        <dbReference type="ARBA" id="ARBA00023186"/>
    </source>
</evidence>
<dbReference type="InterPro" id="IPR026894">
    <property type="entry name" value="DnaJ_X"/>
</dbReference>
<dbReference type="OMA" id="RPALMDK"/>
<dbReference type="VEuPathDB" id="FungiDB:YALI0_F12111g"/>
<evidence type="ECO:0000313" key="5">
    <source>
        <dbReference type="EMBL" id="AOW07036.1"/>
    </source>
</evidence>
<evidence type="ECO:0000256" key="2">
    <source>
        <dbReference type="SAM" id="Coils"/>
    </source>
</evidence>
<reference evidence="6 8" key="2">
    <citation type="submission" date="2018-07" db="EMBL/GenBank/DDBJ databases">
        <title>Draft Genome Assemblies for Five Robust Yarrowia lipolytica Strains Exhibiting High Lipid Production and Pentose Sugar Utilization and Sugar Alcohol Secretion from Undetoxified Lignocellulosic Biomass Hydrolysates.</title>
        <authorList>
            <consortium name="DOE Joint Genome Institute"/>
            <person name="Walker C."/>
            <person name="Ryu S."/>
            <person name="Na H."/>
            <person name="Zane M."/>
            <person name="LaButti K."/>
            <person name="Lipzen A."/>
            <person name="Haridas S."/>
            <person name="Barry K."/>
            <person name="Grigoriev I.V."/>
            <person name="Quarterman J."/>
            <person name="Slininger P."/>
            <person name="Dien B."/>
            <person name="Trinh C.T."/>
        </authorList>
    </citation>
    <scope>NUCLEOTIDE SEQUENCE [LARGE SCALE GENOMIC DNA]</scope>
    <source>
        <strain evidence="6 8">YB392</strain>
    </source>
</reference>
<dbReference type="CDD" id="cd06257">
    <property type="entry name" value="DnaJ"/>
    <property type="match status" value="1"/>
</dbReference>
<dbReference type="PANTHER" id="PTHR45006:SF1">
    <property type="entry name" value="DNAJ-LIKE PROTEIN 1"/>
    <property type="match status" value="1"/>
</dbReference>
<evidence type="ECO:0000256" key="3">
    <source>
        <dbReference type="SAM" id="MobiDB-lite"/>
    </source>
</evidence>
<feature type="compositionally biased region" description="Acidic residues" evidence="3">
    <location>
        <begin position="117"/>
        <end position="127"/>
    </location>
</feature>
<proteinExistence type="predicted"/>
<feature type="domain" description="J" evidence="4">
    <location>
        <begin position="7"/>
        <end position="72"/>
    </location>
</feature>
<dbReference type="Pfam" id="PF00226">
    <property type="entry name" value="DnaJ"/>
    <property type="match status" value="1"/>
</dbReference>
<dbReference type="eggNOG" id="KOG0691">
    <property type="taxonomic scope" value="Eukaryota"/>
</dbReference>
<protein>
    <submittedName>
        <fullName evidence="6">X-domain of DnaJ-containing-domain-containing protein</fullName>
    </submittedName>
</protein>
<evidence type="ECO:0000313" key="6">
    <source>
        <dbReference type="EMBL" id="RDW27890.1"/>
    </source>
</evidence>
<dbReference type="SUPFAM" id="SSF46565">
    <property type="entry name" value="Chaperone J-domain"/>
    <property type="match status" value="1"/>
</dbReference>
<organism evidence="5 7">
    <name type="scientific">Yarrowia lipolytica</name>
    <name type="common">Candida lipolytica</name>
    <dbReference type="NCBI Taxonomy" id="4952"/>
    <lineage>
        <taxon>Eukaryota</taxon>
        <taxon>Fungi</taxon>
        <taxon>Dikarya</taxon>
        <taxon>Ascomycota</taxon>
        <taxon>Saccharomycotina</taxon>
        <taxon>Dipodascomycetes</taxon>
        <taxon>Dipodascales</taxon>
        <taxon>Dipodascales incertae sedis</taxon>
        <taxon>Yarrowia</taxon>
    </lineage>
</organism>
<dbReference type="InterPro" id="IPR052814">
    <property type="entry name" value="Peroxisomal_DnaJ"/>
</dbReference>